<name>A0ABU5IR05_9BURK</name>
<gene>
    <name evidence="1" type="ORF">SM757_32650</name>
</gene>
<protein>
    <submittedName>
        <fullName evidence="1">Uncharacterized protein</fullName>
    </submittedName>
</protein>
<proteinExistence type="predicted"/>
<organism evidence="1 2">
    <name type="scientific">Azohydromonas lata</name>
    <dbReference type="NCBI Taxonomy" id="45677"/>
    <lineage>
        <taxon>Bacteria</taxon>
        <taxon>Pseudomonadati</taxon>
        <taxon>Pseudomonadota</taxon>
        <taxon>Betaproteobacteria</taxon>
        <taxon>Burkholderiales</taxon>
        <taxon>Sphaerotilaceae</taxon>
        <taxon>Azohydromonas</taxon>
    </lineage>
</organism>
<comment type="caution">
    <text evidence="1">The sequence shown here is derived from an EMBL/GenBank/DDBJ whole genome shotgun (WGS) entry which is preliminary data.</text>
</comment>
<reference evidence="1 2" key="1">
    <citation type="submission" date="2023-11" db="EMBL/GenBank/DDBJ databases">
        <title>Draft genome of Azohydromonas lata strain H1 (DSM1123), a polyhydroxyalkanoate producer.</title>
        <authorList>
            <person name="Traversa D."/>
            <person name="D'Addabbo P."/>
            <person name="Pazzani C."/>
            <person name="Manzari C."/>
            <person name="Chiara M."/>
            <person name="Scrascia M."/>
        </authorList>
    </citation>
    <scope>NUCLEOTIDE SEQUENCE [LARGE SCALE GENOMIC DNA]</scope>
    <source>
        <strain evidence="1 2">H1</strain>
    </source>
</reference>
<dbReference type="Proteomes" id="UP001293718">
    <property type="component" value="Unassembled WGS sequence"/>
</dbReference>
<evidence type="ECO:0000313" key="1">
    <source>
        <dbReference type="EMBL" id="MDZ5461335.1"/>
    </source>
</evidence>
<sequence length="56" mass="6065">MSAPRRRRVALLLTVAGVTLLHAWLLFGRAGEPEEALPERTAAVPFQLQAVAISRG</sequence>
<accession>A0ABU5IR05</accession>
<keyword evidence="2" id="KW-1185">Reference proteome</keyword>
<evidence type="ECO:0000313" key="2">
    <source>
        <dbReference type="Proteomes" id="UP001293718"/>
    </source>
</evidence>
<dbReference type="RefSeq" id="WP_322468529.1">
    <property type="nucleotide sequence ID" value="NZ_JAXOJX010000108.1"/>
</dbReference>
<dbReference type="EMBL" id="JAXOJX010000108">
    <property type="protein sequence ID" value="MDZ5461335.1"/>
    <property type="molecule type" value="Genomic_DNA"/>
</dbReference>